<keyword evidence="4 8" id="KW-0418">Kinase</keyword>
<dbReference type="SUPFAM" id="SSF56112">
    <property type="entry name" value="Protein kinase-like (PK-like)"/>
    <property type="match status" value="1"/>
</dbReference>
<dbReference type="EMBL" id="QMKO01001511">
    <property type="protein sequence ID" value="RTG89312.1"/>
    <property type="molecule type" value="Genomic_DNA"/>
</dbReference>
<dbReference type="PROSITE" id="PS50011">
    <property type="entry name" value="PROTEIN_KINASE_DOM"/>
    <property type="match status" value="1"/>
</dbReference>
<name>A0A430QNR5_SCHBO</name>
<feature type="binding site" evidence="6">
    <location>
        <position position="72"/>
    </location>
    <ligand>
        <name>ATP</name>
        <dbReference type="ChEBI" id="CHEBI:30616"/>
    </ligand>
</feature>
<dbReference type="PROSITE" id="PS00107">
    <property type="entry name" value="PROTEIN_KINASE_ATP"/>
    <property type="match status" value="1"/>
</dbReference>
<reference evidence="8 9" key="1">
    <citation type="journal article" date="2019" name="PLoS Pathog.">
        <title>Genome sequence of the bovine parasite Schistosoma bovis Tanzania.</title>
        <authorList>
            <person name="Oey H."/>
            <person name="Zakrzewski M."/>
            <person name="Gobert G."/>
            <person name="Gravermann K."/>
            <person name="Stoye J."/>
            <person name="Jones M."/>
            <person name="Mcmanus D."/>
            <person name="Krause L."/>
        </authorList>
    </citation>
    <scope>NUCLEOTIDE SEQUENCE [LARGE SCALE GENOMIC DNA]</scope>
    <source>
        <strain evidence="8 9">TAN1997</strain>
    </source>
</reference>
<evidence type="ECO:0000313" key="8">
    <source>
        <dbReference type="EMBL" id="RTG89312.1"/>
    </source>
</evidence>
<evidence type="ECO:0000256" key="3">
    <source>
        <dbReference type="ARBA" id="ARBA00022741"/>
    </source>
</evidence>
<dbReference type="SMART" id="SM00220">
    <property type="entry name" value="S_TKc"/>
    <property type="match status" value="1"/>
</dbReference>
<dbReference type="InterPro" id="IPR017441">
    <property type="entry name" value="Protein_kinase_ATP_BS"/>
</dbReference>
<dbReference type="InterPro" id="IPR045269">
    <property type="entry name" value="Atg1-like"/>
</dbReference>
<dbReference type="InterPro" id="IPR011009">
    <property type="entry name" value="Kinase-like_dom_sf"/>
</dbReference>
<dbReference type="STRING" id="6184.A0A430QNR5"/>
<organism evidence="8 9">
    <name type="scientific">Schistosoma bovis</name>
    <name type="common">Blood fluke</name>
    <dbReference type="NCBI Taxonomy" id="6184"/>
    <lineage>
        <taxon>Eukaryota</taxon>
        <taxon>Metazoa</taxon>
        <taxon>Spiralia</taxon>
        <taxon>Lophotrochozoa</taxon>
        <taxon>Platyhelminthes</taxon>
        <taxon>Trematoda</taxon>
        <taxon>Digenea</taxon>
        <taxon>Strigeidida</taxon>
        <taxon>Schistosomatoidea</taxon>
        <taxon>Schistosomatidae</taxon>
        <taxon>Schistosoma</taxon>
    </lineage>
</organism>
<evidence type="ECO:0000313" key="9">
    <source>
        <dbReference type="Proteomes" id="UP000290809"/>
    </source>
</evidence>
<dbReference type="InterPro" id="IPR000719">
    <property type="entry name" value="Prot_kinase_dom"/>
</dbReference>
<accession>A0A430QNR5</accession>
<dbReference type="PANTHER" id="PTHR24348:SF68">
    <property type="entry name" value="SERINE_THREONINE-PROTEIN KINASE ATG1C"/>
    <property type="match status" value="1"/>
</dbReference>
<evidence type="ECO:0000256" key="2">
    <source>
        <dbReference type="ARBA" id="ARBA00022679"/>
    </source>
</evidence>
<dbReference type="GO" id="GO:0004674">
    <property type="term" value="F:protein serine/threonine kinase activity"/>
    <property type="evidence" value="ECO:0007669"/>
    <property type="project" value="UniProtKB-KW"/>
</dbReference>
<dbReference type="Pfam" id="PF00069">
    <property type="entry name" value="Pkinase"/>
    <property type="match status" value="2"/>
</dbReference>
<dbReference type="GO" id="GO:0005524">
    <property type="term" value="F:ATP binding"/>
    <property type="evidence" value="ECO:0007669"/>
    <property type="project" value="UniProtKB-UniRule"/>
</dbReference>
<gene>
    <name evidence="8" type="ORF">DC041_0003884</name>
</gene>
<dbReference type="GO" id="GO:0010506">
    <property type="term" value="P:regulation of autophagy"/>
    <property type="evidence" value="ECO:0007669"/>
    <property type="project" value="InterPro"/>
</dbReference>
<dbReference type="InterPro" id="IPR008271">
    <property type="entry name" value="Ser/Thr_kinase_AS"/>
</dbReference>
<keyword evidence="2" id="KW-0808">Transferase</keyword>
<protein>
    <submittedName>
        <fullName evidence="8">Serine/threonine kinase 33</fullName>
    </submittedName>
</protein>
<comment type="caution">
    <text evidence="8">The sequence shown here is derived from an EMBL/GenBank/DDBJ whole genome shotgun (WGS) entry which is preliminary data.</text>
</comment>
<evidence type="ECO:0000256" key="4">
    <source>
        <dbReference type="ARBA" id="ARBA00022777"/>
    </source>
</evidence>
<evidence type="ECO:0000256" key="5">
    <source>
        <dbReference type="ARBA" id="ARBA00022840"/>
    </source>
</evidence>
<keyword evidence="3 6" id="KW-0547">Nucleotide-binding</keyword>
<evidence type="ECO:0000259" key="7">
    <source>
        <dbReference type="PROSITE" id="PS50011"/>
    </source>
</evidence>
<sequence>MKNRSSTSGDEIEQEISCSTSSKKNGFAYVRINTPSQLKDEYDIGPVIGEGTFGIVYHASRKTDGVNCAIKKISRINSFSASERARLDREISILRHVKHPGIIKLLSVAESPKVIFLITELCEGNSLDHYMKQLPENTGLQEYIVVAIVKQIASALSYLHNRGIVHRDLKPGNIMLLNKVELDFRTIPPVNFKSNFKYSSDSRIISFDSLIKHQKPENEHIELHNDSCSSHSGTRSEITTTTTITTETICPSVFTRNKSVNSSTKPLPVCCRHDSTLLECNTKTNHNSDIQPRIPSFQLGDNYCINVENKYPPKELQTKLIDFGLAIEVRKSEEVLANPCGTLLYMAPEVLNGRSYTRQCDLWSLGVIIFILLTNQTPFNSQNEKQLINELNQPNIQKIIEKLGNYITSLCKECLIRLLTVDPAYRLTANQLLIDPWLSFYPVYNSNEIVNNNLNASKKEKEYEQMNLSTIHSLNNLPGNSITASSCSSISSSSSISNINKCVSRPSSFSRFKTTDTYSTTNVLELMKQYHKELNNCKQNVEKVNQ</sequence>
<dbReference type="Gene3D" id="1.10.510.10">
    <property type="entry name" value="Transferase(Phosphotransferase) domain 1"/>
    <property type="match status" value="2"/>
</dbReference>
<keyword evidence="9" id="KW-1185">Reference proteome</keyword>
<keyword evidence="5 6" id="KW-0067">ATP-binding</keyword>
<dbReference type="PANTHER" id="PTHR24348">
    <property type="entry name" value="SERINE/THREONINE-PROTEIN KINASE UNC-51-RELATED"/>
    <property type="match status" value="1"/>
</dbReference>
<dbReference type="Proteomes" id="UP000290809">
    <property type="component" value="Unassembled WGS sequence"/>
</dbReference>
<evidence type="ECO:0000256" key="1">
    <source>
        <dbReference type="ARBA" id="ARBA00022527"/>
    </source>
</evidence>
<dbReference type="GO" id="GO:0005737">
    <property type="term" value="C:cytoplasm"/>
    <property type="evidence" value="ECO:0007669"/>
    <property type="project" value="TreeGrafter"/>
</dbReference>
<evidence type="ECO:0000256" key="6">
    <source>
        <dbReference type="PROSITE-ProRule" id="PRU10141"/>
    </source>
</evidence>
<keyword evidence="1" id="KW-0723">Serine/threonine-protein kinase</keyword>
<feature type="domain" description="Protein kinase" evidence="7">
    <location>
        <begin position="42"/>
        <end position="438"/>
    </location>
</feature>
<dbReference type="FunFam" id="3.30.200.20:FF:000042">
    <property type="entry name" value="Aurora kinase A"/>
    <property type="match status" value="1"/>
</dbReference>
<proteinExistence type="predicted"/>
<dbReference type="AlphaFoldDB" id="A0A430QNR5"/>
<dbReference type="PROSITE" id="PS00108">
    <property type="entry name" value="PROTEIN_KINASE_ST"/>
    <property type="match status" value="1"/>
</dbReference>
<dbReference type="GO" id="GO:0006914">
    <property type="term" value="P:autophagy"/>
    <property type="evidence" value="ECO:0007669"/>
    <property type="project" value="UniProtKB-ARBA"/>
</dbReference>